<evidence type="ECO:0000256" key="1">
    <source>
        <dbReference type="SAM" id="SignalP"/>
    </source>
</evidence>
<keyword evidence="4" id="KW-1185">Reference proteome</keyword>
<dbReference type="Gene3D" id="2.40.128.520">
    <property type="match status" value="1"/>
</dbReference>
<accession>A0A931NFZ6</accession>
<name>A0A931NFZ6_9BURK</name>
<protein>
    <submittedName>
        <fullName evidence="3">DUF2147 domain-containing protein</fullName>
    </submittedName>
</protein>
<dbReference type="RefSeq" id="WP_198113206.1">
    <property type="nucleotide sequence ID" value="NZ_JAEDAK010000021.1"/>
</dbReference>
<dbReference type="PANTHER" id="PTHR36919">
    <property type="entry name" value="BLR1215 PROTEIN"/>
    <property type="match status" value="1"/>
</dbReference>
<proteinExistence type="predicted"/>
<organism evidence="3 4">
    <name type="scientific">Inhella proteolytica</name>
    <dbReference type="NCBI Taxonomy" id="2795029"/>
    <lineage>
        <taxon>Bacteria</taxon>
        <taxon>Pseudomonadati</taxon>
        <taxon>Pseudomonadota</taxon>
        <taxon>Betaproteobacteria</taxon>
        <taxon>Burkholderiales</taxon>
        <taxon>Sphaerotilaceae</taxon>
        <taxon>Inhella</taxon>
    </lineage>
</organism>
<evidence type="ECO:0000259" key="2">
    <source>
        <dbReference type="Pfam" id="PF09917"/>
    </source>
</evidence>
<dbReference type="Proteomes" id="UP000613266">
    <property type="component" value="Unassembled WGS sequence"/>
</dbReference>
<dbReference type="AlphaFoldDB" id="A0A931NFZ6"/>
<feature type="signal peptide" evidence="1">
    <location>
        <begin position="1"/>
        <end position="19"/>
    </location>
</feature>
<feature type="chain" id="PRO_5036928120" evidence="1">
    <location>
        <begin position="20"/>
        <end position="142"/>
    </location>
</feature>
<reference evidence="3" key="1">
    <citation type="submission" date="2020-12" db="EMBL/GenBank/DDBJ databases">
        <title>The genome sequence of Inhella sp. 1Y17.</title>
        <authorList>
            <person name="Liu Y."/>
        </authorList>
    </citation>
    <scope>NUCLEOTIDE SEQUENCE</scope>
    <source>
        <strain evidence="3">1Y17</strain>
    </source>
</reference>
<sequence length="142" mass="15753">MKSLIAAAVLGLFALGAHAQMSPVGVWKTIDDETKQPKALVRITEANGVVSGRIDKLLAADAKPDAKCDKCEDDRKDKPIVGLEIIRDVKKDDDVWAHGTILDSAKGKVYKTRLKPVDGGKRMEVRGYIGFFYRTQVWERVE</sequence>
<dbReference type="PANTHER" id="PTHR36919:SF3">
    <property type="entry name" value="BLL5882 PROTEIN"/>
    <property type="match status" value="1"/>
</dbReference>
<dbReference type="InterPro" id="IPR019223">
    <property type="entry name" value="DUF2147"/>
</dbReference>
<gene>
    <name evidence="3" type="ORF">I7X39_20895</name>
</gene>
<comment type="caution">
    <text evidence="3">The sequence shown here is derived from an EMBL/GenBank/DDBJ whole genome shotgun (WGS) entry which is preliminary data.</text>
</comment>
<keyword evidence="1" id="KW-0732">Signal</keyword>
<evidence type="ECO:0000313" key="4">
    <source>
        <dbReference type="Proteomes" id="UP000613266"/>
    </source>
</evidence>
<dbReference type="EMBL" id="JAEDAK010000021">
    <property type="protein sequence ID" value="MBH9579362.1"/>
    <property type="molecule type" value="Genomic_DNA"/>
</dbReference>
<feature type="domain" description="DUF2147" evidence="2">
    <location>
        <begin position="25"/>
        <end position="140"/>
    </location>
</feature>
<evidence type="ECO:0000313" key="3">
    <source>
        <dbReference type="EMBL" id="MBH9579362.1"/>
    </source>
</evidence>
<dbReference type="Pfam" id="PF09917">
    <property type="entry name" value="DUF2147"/>
    <property type="match status" value="1"/>
</dbReference>